<dbReference type="GO" id="GO:0003684">
    <property type="term" value="F:damaged DNA binding"/>
    <property type="evidence" value="ECO:0007669"/>
    <property type="project" value="InterPro"/>
</dbReference>
<dbReference type="Gene3D" id="3.30.70.270">
    <property type="match status" value="1"/>
</dbReference>
<protein>
    <recommendedName>
        <fullName evidence="2">UmuC domain-containing protein</fullName>
    </recommendedName>
</protein>
<feature type="region of interest" description="Disordered" evidence="1">
    <location>
        <begin position="334"/>
        <end position="356"/>
    </location>
</feature>
<gene>
    <name evidence="3" type="ORF">METZ01_LOCUS126681</name>
</gene>
<dbReference type="GO" id="GO:0005829">
    <property type="term" value="C:cytosol"/>
    <property type="evidence" value="ECO:0007669"/>
    <property type="project" value="TreeGrafter"/>
</dbReference>
<organism evidence="3">
    <name type="scientific">marine metagenome</name>
    <dbReference type="NCBI Taxonomy" id="408172"/>
    <lineage>
        <taxon>unclassified sequences</taxon>
        <taxon>metagenomes</taxon>
        <taxon>ecological metagenomes</taxon>
    </lineage>
</organism>
<evidence type="ECO:0000256" key="1">
    <source>
        <dbReference type="SAM" id="MobiDB-lite"/>
    </source>
</evidence>
<dbReference type="InterPro" id="IPR043128">
    <property type="entry name" value="Rev_trsase/Diguanyl_cyclase"/>
</dbReference>
<proteinExistence type="predicted"/>
<dbReference type="EMBL" id="UINC01017727">
    <property type="protein sequence ID" value="SVA73827.1"/>
    <property type="molecule type" value="Genomic_DNA"/>
</dbReference>
<dbReference type="SUPFAM" id="SSF56672">
    <property type="entry name" value="DNA/RNA polymerases"/>
    <property type="match status" value="1"/>
</dbReference>
<sequence length="356" mass="39234">VHSAMPSFEARRLCPELVFLRGDMARYQHESKKVFQIFRSFSPKVEGLSLDEAFLDLTGTERLLGQPREVGEALRAQVRDTLNLPLSVGIAPVKMVAKIASESAKPDGLFEVMPGEVSGFLDPLPVHRIWGVGVVAQGRLQAAGFYTLGDLARAADSALRDSLGDWGIEMGRLARGDDSREVDPYRKAVSYGEENTFERNVEDLEVLESAIRSHAESVARRLRRDGVRASTVVLKWKAAQRVASGPRGHPVRTRRMTLAHAIDDGVEIAAVAKRLLSEKGPGEPVRLIGVSCTNLVKDVSQLSVFPWTHGDKRKKLNQTVDRITERFGKQALRRASREETARAGLSIQIKHGDSGD</sequence>
<name>A0A381YBJ9_9ZZZZ</name>
<dbReference type="AlphaFoldDB" id="A0A381YBJ9"/>
<dbReference type="Gene3D" id="1.10.150.20">
    <property type="entry name" value="5' to 3' exonuclease, C-terminal subdomain"/>
    <property type="match status" value="1"/>
</dbReference>
<dbReference type="CDD" id="cd03586">
    <property type="entry name" value="PolY_Pol_IV_kappa"/>
    <property type="match status" value="1"/>
</dbReference>
<feature type="domain" description="UmuC" evidence="2">
    <location>
        <begin position="1"/>
        <end position="133"/>
    </location>
</feature>
<dbReference type="GO" id="GO:0006281">
    <property type="term" value="P:DNA repair"/>
    <property type="evidence" value="ECO:0007669"/>
    <property type="project" value="InterPro"/>
</dbReference>
<dbReference type="SUPFAM" id="SSF100879">
    <property type="entry name" value="Lesion bypass DNA polymerase (Y-family), little finger domain"/>
    <property type="match status" value="1"/>
</dbReference>
<evidence type="ECO:0000313" key="3">
    <source>
        <dbReference type="EMBL" id="SVA73827.1"/>
    </source>
</evidence>
<dbReference type="Gene3D" id="3.30.1490.100">
    <property type="entry name" value="DNA polymerase, Y-family, little finger domain"/>
    <property type="match status" value="1"/>
</dbReference>
<dbReference type="GO" id="GO:0003887">
    <property type="term" value="F:DNA-directed DNA polymerase activity"/>
    <property type="evidence" value="ECO:0007669"/>
    <property type="project" value="InterPro"/>
</dbReference>
<evidence type="ECO:0000259" key="2">
    <source>
        <dbReference type="PROSITE" id="PS50173"/>
    </source>
</evidence>
<dbReference type="Pfam" id="PF11799">
    <property type="entry name" value="IMS_C"/>
    <property type="match status" value="1"/>
</dbReference>
<dbReference type="InterPro" id="IPR036775">
    <property type="entry name" value="DNA_pol_Y-fam_lit_finger_sf"/>
</dbReference>
<dbReference type="PANTHER" id="PTHR11076">
    <property type="entry name" value="DNA REPAIR POLYMERASE UMUC / TRANSFERASE FAMILY MEMBER"/>
    <property type="match status" value="1"/>
</dbReference>
<accession>A0A381YBJ9</accession>
<dbReference type="GO" id="GO:0042276">
    <property type="term" value="P:error-prone translesion synthesis"/>
    <property type="evidence" value="ECO:0007669"/>
    <property type="project" value="TreeGrafter"/>
</dbReference>
<reference evidence="3" key="1">
    <citation type="submission" date="2018-05" db="EMBL/GenBank/DDBJ databases">
        <authorList>
            <person name="Lanie J.A."/>
            <person name="Ng W.-L."/>
            <person name="Kazmierczak K.M."/>
            <person name="Andrzejewski T.M."/>
            <person name="Davidsen T.M."/>
            <person name="Wayne K.J."/>
            <person name="Tettelin H."/>
            <person name="Glass J.I."/>
            <person name="Rusch D."/>
            <person name="Podicherti R."/>
            <person name="Tsui H.-C.T."/>
            <person name="Winkler M.E."/>
        </authorList>
    </citation>
    <scope>NUCLEOTIDE SEQUENCE</scope>
</reference>
<dbReference type="InterPro" id="IPR022880">
    <property type="entry name" value="DNApol_IV"/>
</dbReference>
<dbReference type="GO" id="GO:0009432">
    <property type="term" value="P:SOS response"/>
    <property type="evidence" value="ECO:0007669"/>
    <property type="project" value="TreeGrafter"/>
</dbReference>
<dbReference type="InterPro" id="IPR001126">
    <property type="entry name" value="UmuC"/>
</dbReference>
<dbReference type="PROSITE" id="PS50173">
    <property type="entry name" value="UMUC"/>
    <property type="match status" value="1"/>
</dbReference>
<dbReference type="InterPro" id="IPR017961">
    <property type="entry name" value="DNA_pol_Y-fam_little_finger"/>
</dbReference>
<dbReference type="InterPro" id="IPR050116">
    <property type="entry name" value="DNA_polymerase-Y"/>
</dbReference>
<dbReference type="PANTHER" id="PTHR11076:SF33">
    <property type="entry name" value="DNA POLYMERASE KAPPA"/>
    <property type="match status" value="1"/>
</dbReference>
<dbReference type="InterPro" id="IPR043502">
    <property type="entry name" value="DNA/RNA_pol_sf"/>
</dbReference>
<feature type="non-terminal residue" evidence="3">
    <location>
        <position position="1"/>
    </location>
</feature>
<dbReference type="Pfam" id="PF00817">
    <property type="entry name" value="IMS"/>
    <property type="match status" value="1"/>
</dbReference>
<dbReference type="Gene3D" id="3.40.1170.60">
    <property type="match status" value="1"/>
</dbReference>